<dbReference type="GO" id="GO:0008840">
    <property type="term" value="F:4-hydroxy-tetrahydrodipicolinate synthase activity"/>
    <property type="evidence" value="ECO:0007669"/>
    <property type="project" value="TreeGrafter"/>
</dbReference>
<dbReference type="AlphaFoldDB" id="A0A211ZIN6"/>
<dbReference type="Gene3D" id="3.20.20.70">
    <property type="entry name" value="Aldolase class I"/>
    <property type="match status" value="1"/>
</dbReference>
<feature type="active site" description="Schiff-base intermediate with substrate" evidence="3">
    <location>
        <position position="170"/>
    </location>
</feature>
<evidence type="ECO:0000256" key="4">
    <source>
        <dbReference type="PIRSR" id="PIRSR001365-2"/>
    </source>
</evidence>
<accession>A0A211ZIN6</accession>
<evidence type="ECO:0000256" key="3">
    <source>
        <dbReference type="PIRSR" id="PIRSR001365-1"/>
    </source>
</evidence>
<dbReference type="SMART" id="SM01130">
    <property type="entry name" value="DHDPS"/>
    <property type="match status" value="1"/>
</dbReference>
<sequence>MPKLSGVIAAATTPLRDDLSIDHARLVAHCRWLLNDGGCDAVNLLGTTGEAASFSVEQRLAAMRAVAEAGLPMERFMVGTGASALEDAVRLTLAAKAFGFAGALLLPPFYYKGIDDESLAAYVDTVIAQVGGEGLGLYLYHIPQNTGVPWPIEVVAQLAERHPDTLAGLKDSSGDIAYSTELAKRVPGIAVFPSSEATLGMAKERGFAGCISATTNVTGPLARIAYHQAGTPEAEAAVAAAAALRAALSTVTLVPAVKDTVAEIHGDASWRRAHPPLRALNDVERATLRDALAKTEYPRLFGR</sequence>
<dbReference type="OrthoDB" id="7157803at2"/>
<gene>
    <name evidence="5" type="ORF">BWR60_21255</name>
</gene>
<evidence type="ECO:0000313" key="6">
    <source>
        <dbReference type="Proteomes" id="UP000196655"/>
    </source>
</evidence>
<keyword evidence="1 2" id="KW-0456">Lyase</keyword>
<organism evidence="5 6">
    <name type="scientific">Inquilinus limosus</name>
    <dbReference type="NCBI Taxonomy" id="171674"/>
    <lineage>
        <taxon>Bacteria</taxon>
        <taxon>Pseudomonadati</taxon>
        <taxon>Pseudomonadota</taxon>
        <taxon>Alphaproteobacteria</taxon>
        <taxon>Rhodospirillales</taxon>
        <taxon>Rhodospirillaceae</taxon>
        <taxon>Inquilinus</taxon>
    </lineage>
</organism>
<dbReference type="SUPFAM" id="SSF51569">
    <property type="entry name" value="Aldolase"/>
    <property type="match status" value="1"/>
</dbReference>
<keyword evidence="6" id="KW-1185">Reference proteome</keyword>
<evidence type="ECO:0000256" key="1">
    <source>
        <dbReference type="ARBA" id="ARBA00023239"/>
    </source>
</evidence>
<dbReference type="InterPro" id="IPR002220">
    <property type="entry name" value="DapA-like"/>
</dbReference>
<dbReference type="Proteomes" id="UP000196655">
    <property type="component" value="Unassembled WGS sequence"/>
</dbReference>
<dbReference type="STRING" id="1122125.GCA_000423185_02584"/>
<reference evidence="6" key="1">
    <citation type="submission" date="2017-05" db="EMBL/GenBank/DDBJ databases">
        <authorList>
            <person name="Macchi M."/>
            <person name="Festa S."/>
            <person name="Coppotelli B.M."/>
            <person name="Morelli I.S."/>
        </authorList>
    </citation>
    <scope>NUCLEOTIDE SEQUENCE [LARGE SCALE GENOMIC DNA]</scope>
    <source>
        <strain evidence="6">I</strain>
    </source>
</reference>
<protein>
    <submittedName>
        <fullName evidence="5">Dihydrodipicolinate synthase family protein</fullName>
    </submittedName>
</protein>
<dbReference type="EMBL" id="NHON01000043">
    <property type="protein sequence ID" value="OWJ65121.1"/>
    <property type="molecule type" value="Genomic_DNA"/>
</dbReference>
<proteinExistence type="inferred from homology"/>
<dbReference type="PIRSF" id="PIRSF001365">
    <property type="entry name" value="DHDPS"/>
    <property type="match status" value="1"/>
</dbReference>
<dbReference type="CDD" id="cd00408">
    <property type="entry name" value="DHDPS-like"/>
    <property type="match status" value="1"/>
</dbReference>
<comment type="similarity">
    <text evidence="2">Belongs to the DapA family.</text>
</comment>
<name>A0A211ZIN6_9PROT</name>
<comment type="caution">
    <text evidence="5">The sequence shown here is derived from an EMBL/GenBank/DDBJ whole genome shotgun (WGS) entry which is preliminary data.</text>
</comment>
<dbReference type="PANTHER" id="PTHR12128">
    <property type="entry name" value="DIHYDRODIPICOLINATE SYNTHASE"/>
    <property type="match status" value="1"/>
</dbReference>
<feature type="binding site" evidence="4">
    <location>
        <position position="211"/>
    </location>
    <ligand>
        <name>pyruvate</name>
        <dbReference type="ChEBI" id="CHEBI:15361"/>
    </ligand>
</feature>
<dbReference type="PANTHER" id="PTHR12128:SF67">
    <property type="entry name" value="BLR3884 PROTEIN"/>
    <property type="match status" value="1"/>
</dbReference>
<evidence type="ECO:0000256" key="2">
    <source>
        <dbReference type="PIRNR" id="PIRNR001365"/>
    </source>
</evidence>
<dbReference type="PRINTS" id="PR00146">
    <property type="entry name" value="DHPICSNTHASE"/>
</dbReference>
<dbReference type="InterPro" id="IPR013785">
    <property type="entry name" value="Aldolase_TIM"/>
</dbReference>
<feature type="binding site" evidence="4">
    <location>
        <position position="48"/>
    </location>
    <ligand>
        <name>pyruvate</name>
        <dbReference type="ChEBI" id="CHEBI:15361"/>
    </ligand>
</feature>
<dbReference type="Pfam" id="PF00701">
    <property type="entry name" value="DHDPS"/>
    <property type="match status" value="1"/>
</dbReference>
<dbReference type="RefSeq" id="WP_088153018.1">
    <property type="nucleotide sequence ID" value="NZ_NHON01000043.1"/>
</dbReference>
<feature type="active site" description="Proton donor/acceptor" evidence="3">
    <location>
        <position position="140"/>
    </location>
</feature>
<evidence type="ECO:0000313" key="5">
    <source>
        <dbReference type="EMBL" id="OWJ65121.1"/>
    </source>
</evidence>